<dbReference type="Pfam" id="PF03676">
    <property type="entry name" value="PHAF1"/>
    <property type="match status" value="2"/>
</dbReference>
<dbReference type="InterPro" id="IPR039156">
    <property type="entry name" value="PHAF1/BROMI"/>
</dbReference>
<proteinExistence type="inferred from homology"/>
<comment type="similarity">
    <text evidence="1">Belongs to the PHAF1 family.</text>
</comment>
<dbReference type="PANTHER" id="PTHR13465:SF2">
    <property type="entry name" value="PHAGOSOME ASSEMBLY FACTOR 1"/>
    <property type="match status" value="1"/>
</dbReference>
<feature type="region of interest" description="Disordered" evidence="2">
    <location>
        <begin position="475"/>
        <end position="501"/>
    </location>
</feature>
<organism evidence="3">
    <name type="scientific">Cladonia uncialis subsp. uncialis</name>
    <dbReference type="NCBI Taxonomy" id="180999"/>
    <lineage>
        <taxon>Eukaryota</taxon>
        <taxon>Fungi</taxon>
        <taxon>Dikarya</taxon>
        <taxon>Ascomycota</taxon>
        <taxon>Pezizomycotina</taxon>
        <taxon>Lecanoromycetes</taxon>
        <taxon>OSLEUM clade</taxon>
        <taxon>Lecanoromycetidae</taxon>
        <taxon>Lecanorales</taxon>
        <taxon>Lecanorineae</taxon>
        <taxon>Cladoniaceae</taxon>
        <taxon>Cladonia</taxon>
    </lineage>
</organism>
<feature type="compositionally biased region" description="Basic residues" evidence="2">
    <location>
        <begin position="279"/>
        <end position="289"/>
    </location>
</feature>
<dbReference type="InterPro" id="IPR005373">
    <property type="entry name" value="PHAF1"/>
</dbReference>
<dbReference type="GO" id="GO:0005802">
    <property type="term" value="C:trans-Golgi network"/>
    <property type="evidence" value="ECO:0007669"/>
    <property type="project" value="TreeGrafter"/>
</dbReference>
<evidence type="ECO:0000313" key="3">
    <source>
        <dbReference type="EMBL" id="AUW30939.1"/>
    </source>
</evidence>
<protein>
    <submittedName>
        <fullName evidence="3">UPF0183 domain protein</fullName>
    </submittedName>
</protein>
<evidence type="ECO:0000256" key="2">
    <source>
        <dbReference type="SAM" id="MobiDB-lite"/>
    </source>
</evidence>
<dbReference type="EMBL" id="MG777483">
    <property type="protein sequence ID" value="AUW30939.1"/>
    <property type="molecule type" value="Genomic_DNA"/>
</dbReference>
<sequence>MAPKLSMQVYPRHGLGFLTLGASLHDVLSRFKAQPHIYPTINILYSSSEPLATPVILNLPTNGFRLRFDGPDQRLRLIEVLDFSKTLLKYNDKDLVKLPEANPGSAAENVALGPTGPAFRHIYNKMGPSFPGEYMPPMPDSQSDQGMYIWSYPGVAFNFPLQHASWSPDVDFVSFLSSSAAASAISMAIFSGQSWQEARHDLMSRPCPHPRSLALSSRGKEHRPDEIDLLRVYGNGKIDLERRASPSFQILLGKTTPQDLVAELGPPDAIHRKYDHRLSIHKNQHRARKTERSLSRSSPANHDVFADTDESSTHTITDESEIEDQTDASDNANARLSAECFYNYFHHGFDLFISYPTDRSPTMPTLGSEEDELALESNTNKLVATKMLIHGNVPGSYQFNRYRRSRWEIFFQHAELDSLDSETPFTTIYDSLSSLWPDSREDAGGGHGGCKDLTMRAMLLNRDWGDSPASSYELLGRWEESRDTPRKDPREPDGTSGPAFSNTKLYGFPGLLFEVLKNDAVSCLTVY</sequence>
<name>A0A2K9YDL2_CLAUC</name>
<dbReference type="AlphaFoldDB" id="A0A2K9YDL2"/>
<accession>A0A2K9YDL2</accession>
<feature type="compositionally biased region" description="Basic and acidic residues" evidence="2">
    <location>
        <begin position="476"/>
        <end position="493"/>
    </location>
</feature>
<dbReference type="PANTHER" id="PTHR13465">
    <property type="entry name" value="UPF0183 PROTEIN"/>
    <property type="match status" value="1"/>
</dbReference>
<feature type="compositionally biased region" description="Acidic residues" evidence="2">
    <location>
        <begin position="318"/>
        <end position="327"/>
    </location>
</feature>
<evidence type="ECO:0000256" key="1">
    <source>
        <dbReference type="ARBA" id="ARBA00024339"/>
    </source>
</evidence>
<dbReference type="GO" id="GO:0043001">
    <property type="term" value="P:Golgi to plasma membrane protein transport"/>
    <property type="evidence" value="ECO:0007669"/>
    <property type="project" value="TreeGrafter"/>
</dbReference>
<feature type="region of interest" description="Disordered" evidence="2">
    <location>
        <begin position="274"/>
        <end position="328"/>
    </location>
</feature>
<reference evidence="3" key="1">
    <citation type="submission" date="2017-12" db="EMBL/GenBank/DDBJ databases">
        <title>Genome Sequencing Reveals a Rich Biosynthetic Potential.</title>
        <authorList>
            <person name="Bertrand R.L."/>
            <person name="Abdel-Hameed M.E."/>
            <person name="Sorensen J.L."/>
        </authorList>
    </citation>
    <scope>NUCLEOTIDE SEQUENCE</scope>
</reference>